<dbReference type="Pfam" id="PF00443">
    <property type="entry name" value="UCH"/>
    <property type="match status" value="1"/>
</dbReference>
<organism evidence="8 9">
    <name type="scientific">Malassezia obtusa</name>
    <dbReference type="NCBI Taxonomy" id="76774"/>
    <lineage>
        <taxon>Eukaryota</taxon>
        <taxon>Fungi</taxon>
        <taxon>Dikarya</taxon>
        <taxon>Basidiomycota</taxon>
        <taxon>Ustilaginomycotina</taxon>
        <taxon>Malasseziomycetes</taxon>
        <taxon>Malasseziales</taxon>
        <taxon>Malasseziaceae</taxon>
        <taxon>Malassezia</taxon>
    </lineage>
</organism>
<dbReference type="InterPro" id="IPR050164">
    <property type="entry name" value="Peptidase_C19"/>
</dbReference>
<feature type="compositionally biased region" description="Low complexity" evidence="6">
    <location>
        <begin position="34"/>
        <end position="51"/>
    </location>
</feature>
<feature type="compositionally biased region" description="Low complexity" evidence="6">
    <location>
        <begin position="69"/>
        <end position="87"/>
    </location>
</feature>
<dbReference type="GO" id="GO:0004843">
    <property type="term" value="F:cysteine-type deubiquitinase activity"/>
    <property type="evidence" value="ECO:0007669"/>
    <property type="project" value="UniProtKB-UniRule"/>
</dbReference>
<dbReference type="InterPro" id="IPR001394">
    <property type="entry name" value="Peptidase_C19_UCH"/>
</dbReference>
<feature type="compositionally biased region" description="Low complexity" evidence="6">
    <location>
        <begin position="569"/>
        <end position="585"/>
    </location>
</feature>
<dbReference type="EMBL" id="CP119936">
    <property type="protein sequence ID" value="WFD03157.1"/>
    <property type="molecule type" value="Genomic_DNA"/>
</dbReference>
<evidence type="ECO:0000256" key="5">
    <source>
        <dbReference type="RuleBase" id="RU366025"/>
    </source>
</evidence>
<protein>
    <recommendedName>
        <fullName evidence="5">Ubiquitin carboxyl-terminal hydrolase</fullName>
        <ecNumber evidence="5">3.4.19.12</ecNumber>
    </recommendedName>
</protein>
<feature type="region of interest" description="Disordered" evidence="6">
    <location>
        <begin position="492"/>
        <end position="557"/>
    </location>
</feature>
<dbReference type="PROSITE" id="PS00972">
    <property type="entry name" value="USP_1"/>
    <property type="match status" value="1"/>
</dbReference>
<gene>
    <name evidence="8" type="ORF">MOBT1_001846</name>
</gene>
<sequence length="772" mass="80333">MSFSWKGIFGISGQDPAGSQSSRSNSLRRGTGNARAAPAAASAPASAQAAAPSGAIATPQVSYVKSDVGASHGSAAPPSAVRSSAPAPRASAAGAASPAAFPMSLGWSVPEWTHWARDRGRQVHESEQKTALLGIENFGNTCYANSVLQALYFCAPLREAVMEADAAHVSPVPEKGDTLHASLVRLFHAMARRASRVSLETADAAPKRDAAGTPAIYSQTVESDAIKSFLATLMRKSDLFDTSMHHDAHEFLNFTLNQIGEDLSALHAKQDGRAPSASADDTQHTYVHDLFQGVLTNETKCLTCENVRVPLTQVSYRDEEFLDLSINVSPFTSVSSCLRQFSESEMLHGRNKFFCDACSSLQEAEKRMKIRHSPNILALHLKRFKWDERAQGYVKHACRVVFPLDLRLFNMSDQADNPDRNYELFAIVIHVGAGAHQGHYVSIVKIGQRWALFDDESVSFIAESDISRYFGDSPEIGSAYVLFYRAQDLGASHPASHTPHSQHARRAAAPAAAPPATLASTPTGAPTSAPAAMPSAAARTDARLGTSAPAPSLASAALPASPPGLAPLASAPVSPASAPAPALPSTPTRHARAPFIAPPRAPEHGAAAPASPPSAPLPPSVAPHTSGAGTVASVSLADARAPYAPATPDAGGTRSVPMPVSQEGAPAPVTPAPVVVAAAHEASEPVPTPALFPDAPSPTLPTKIGGTVPMVQTTAADAPPIASAGPAVASAPAEASPAPAPARADASPSRPDAAPKKSWLNRALRLDRSEKS</sequence>
<dbReference type="CDD" id="cd02663">
    <property type="entry name" value="Peptidase_C19G"/>
    <property type="match status" value="1"/>
</dbReference>
<reference evidence="8" key="1">
    <citation type="submission" date="2023-03" db="EMBL/GenBank/DDBJ databases">
        <title>Mating type loci evolution in Malassezia.</title>
        <authorList>
            <person name="Coelho M.A."/>
        </authorList>
    </citation>
    <scope>NUCLEOTIDE SEQUENCE</scope>
    <source>
        <strain evidence="8">CBS 7876</strain>
    </source>
</reference>
<feature type="region of interest" description="Disordered" evidence="6">
    <location>
        <begin position="569"/>
        <end position="628"/>
    </location>
</feature>
<dbReference type="PROSITE" id="PS00973">
    <property type="entry name" value="USP_2"/>
    <property type="match status" value="1"/>
</dbReference>
<name>A0AAF0E0X3_9BASI</name>
<comment type="similarity">
    <text evidence="2 5">Belongs to the peptidase C19 family.</text>
</comment>
<feature type="compositionally biased region" description="Pro residues" evidence="6">
    <location>
        <begin position="610"/>
        <end position="621"/>
    </location>
</feature>
<feature type="region of interest" description="Disordered" evidence="6">
    <location>
        <begin position="717"/>
        <end position="772"/>
    </location>
</feature>
<dbReference type="AlphaFoldDB" id="A0AAF0E0X3"/>
<evidence type="ECO:0000256" key="6">
    <source>
        <dbReference type="SAM" id="MobiDB-lite"/>
    </source>
</evidence>
<dbReference type="SUPFAM" id="SSF54001">
    <property type="entry name" value="Cysteine proteinases"/>
    <property type="match status" value="1"/>
</dbReference>
<feature type="domain" description="USP" evidence="7">
    <location>
        <begin position="133"/>
        <end position="487"/>
    </location>
</feature>
<feature type="compositionally biased region" description="Polar residues" evidence="6">
    <location>
        <begin position="17"/>
        <end position="28"/>
    </location>
</feature>
<keyword evidence="3 5" id="KW-0645">Protease</keyword>
<accession>A0AAF0E0X3</accession>
<dbReference type="InterPro" id="IPR028889">
    <property type="entry name" value="USP"/>
</dbReference>
<keyword evidence="9" id="KW-1185">Reference proteome</keyword>
<feature type="compositionally biased region" description="Low complexity" evidence="6">
    <location>
        <begin position="547"/>
        <end position="557"/>
    </location>
</feature>
<evidence type="ECO:0000259" key="7">
    <source>
        <dbReference type="PROSITE" id="PS50235"/>
    </source>
</evidence>
<dbReference type="Gene3D" id="3.90.70.10">
    <property type="entry name" value="Cysteine proteinases"/>
    <property type="match status" value="1"/>
</dbReference>
<keyword evidence="5" id="KW-0788">Thiol protease</keyword>
<dbReference type="PANTHER" id="PTHR24006">
    <property type="entry name" value="UBIQUITIN CARBOXYL-TERMINAL HYDROLASE"/>
    <property type="match status" value="1"/>
</dbReference>
<keyword evidence="4 5" id="KW-0378">Hydrolase</keyword>
<proteinExistence type="inferred from homology"/>
<feature type="region of interest" description="Disordered" evidence="6">
    <location>
        <begin position="12"/>
        <end position="51"/>
    </location>
</feature>
<dbReference type="GO" id="GO:0016579">
    <property type="term" value="P:protein deubiquitination"/>
    <property type="evidence" value="ECO:0007669"/>
    <property type="project" value="InterPro"/>
</dbReference>
<evidence type="ECO:0000313" key="9">
    <source>
        <dbReference type="Proteomes" id="UP001214603"/>
    </source>
</evidence>
<feature type="region of interest" description="Disordered" evidence="6">
    <location>
        <begin position="643"/>
        <end position="668"/>
    </location>
</feature>
<dbReference type="GO" id="GO:0006508">
    <property type="term" value="P:proteolysis"/>
    <property type="evidence" value="ECO:0007669"/>
    <property type="project" value="UniProtKB-KW"/>
</dbReference>
<dbReference type="EC" id="3.4.19.12" evidence="5"/>
<dbReference type="GO" id="GO:0005829">
    <property type="term" value="C:cytosol"/>
    <property type="evidence" value="ECO:0007669"/>
    <property type="project" value="TreeGrafter"/>
</dbReference>
<evidence type="ECO:0000256" key="1">
    <source>
        <dbReference type="ARBA" id="ARBA00000707"/>
    </source>
</evidence>
<comment type="catalytic activity">
    <reaction evidence="1 5">
        <text>Thiol-dependent hydrolysis of ester, thioester, amide, peptide and isopeptide bonds formed by the C-terminal Gly of ubiquitin (a 76-residue protein attached to proteins as an intracellular targeting signal).</text>
        <dbReference type="EC" id="3.4.19.12"/>
    </reaction>
</comment>
<feature type="compositionally biased region" description="Low complexity" evidence="6">
    <location>
        <begin position="718"/>
        <end position="752"/>
    </location>
</feature>
<evidence type="ECO:0000256" key="4">
    <source>
        <dbReference type="ARBA" id="ARBA00022801"/>
    </source>
</evidence>
<keyword evidence="5" id="KW-0833">Ubl conjugation pathway</keyword>
<dbReference type="InterPro" id="IPR018200">
    <property type="entry name" value="USP_CS"/>
</dbReference>
<dbReference type="PROSITE" id="PS50235">
    <property type="entry name" value="USP_3"/>
    <property type="match status" value="1"/>
</dbReference>
<dbReference type="PANTHER" id="PTHR24006:SF733">
    <property type="entry name" value="RE52890P"/>
    <property type="match status" value="1"/>
</dbReference>
<evidence type="ECO:0000313" key="8">
    <source>
        <dbReference type="EMBL" id="WFD03157.1"/>
    </source>
</evidence>
<evidence type="ECO:0000256" key="3">
    <source>
        <dbReference type="ARBA" id="ARBA00022670"/>
    </source>
</evidence>
<dbReference type="Proteomes" id="UP001214603">
    <property type="component" value="Chromosome 3"/>
</dbReference>
<feature type="region of interest" description="Disordered" evidence="6">
    <location>
        <begin position="68"/>
        <end position="87"/>
    </location>
</feature>
<dbReference type="GO" id="GO:0005634">
    <property type="term" value="C:nucleus"/>
    <property type="evidence" value="ECO:0007669"/>
    <property type="project" value="TreeGrafter"/>
</dbReference>
<feature type="compositionally biased region" description="Low complexity" evidence="6">
    <location>
        <begin position="507"/>
        <end position="539"/>
    </location>
</feature>
<dbReference type="InterPro" id="IPR038765">
    <property type="entry name" value="Papain-like_cys_pep_sf"/>
</dbReference>
<evidence type="ECO:0000256" key="2">
    <source>
        <dbReference type="ARBA" id="ARBA00009085"/>
    </source>
</evidence>